<reference evidence="8 9" key="1">
    <citation type="submission" date="2017-05" db="EMBL/GenBank/DDBJ databases">
        <title>Draft genome sequence of Elsinoe australis.</title>
        <authorList>
            <person name="Cheng Q."/>
        </authorList>
    </citation>
    <scope>NUCLEOTIDE SEQUENCE [LARGE SCALE GENOMIC DNA]</scope>
    <source>
        <strain evidence="8 9">NL1</strain>
    </source>
</reference>
<name>A0A2P7ZU85_9PEZI</name>
<dbReference type="Gene3D" id="2.60.120.260">
    <property type="entry name" value="Galactose-binding domain-like"/>
    <property type="match status" value="1"/>
</dbReference>
<feature type="domain" description="DOC" evidence="7">
    <location>
        <begin position="19"/>
        <end position="220"/>
    </location>
</feature>
<keyword evidence="2" id="KW-0132">Cell division</keyword>
<evidence type="ECO:0000256" key="6">
    <source>
        <dbReference type="SAM" id="MobiDB-lite"/>
    </source>
</evidence>
<dbReference type="AlphaFoldDB" id="A0A2P7ZU85"/>
<dbReference type="PANTHER" id="PTHR12936:SF0">
    <property type="entry name" value="ANAPHASE-PROMOTING COMPLEX SUBUNIT 10"/>
    <property type="match status" value="1"/>
</dbReference>
<feature type="compositionally biased region" description="Acidic residues" evidence="6">
    <location>
        <begin position="7"/>
        <end position="19"/>
    </location>
</feature>
<dbReference type="SMART" id="SM01337">
    <property type="entry name" value="APC10"/>
    <property type="match status" value="1"/>
</dbReference>
<evidence type="ECO:0000256" key="2">
    <source>
        <dbReference type="ARBA" id="ARBA00022618"/>
    </source>
</evidence>
<organism evidence="8 9">
    <name type="scientific">Elsinoe australis</name>
    <dbReference type="NCBI Taxonomy" id="40998"/>
    <lineage>
        <taxon>Eukaryota</taxon>
        <taxon>Fungi</taxon>
        <taxon>Dikarya</taxon>
        <taxon>Ascomycota</taxon>
        <taxon>Pezizomycotina</taxon>
        <taxon>Dothideomycetes</taxon>
        <taxon>Dothideomycetidae</taxon>
        <taxon>Myriangiales</taxon>
        <taxon>Elsinoaceae</taxon>
        <taxon>Elsinoe</taxon>
    </lineage>
</organism>
<dbReference type="SUPFAM" id="SSF49785">
    <property type="entry name" value="Galactose-binding domain-like"/>
    <property type="match status" value="1"/>
</dbReference>
<evidence type="ECO:0000259" key="7">
    <source>
        <dbReference type="PROSITE" id="PS51284"/>
    </source>
</evidence>
<dbReference type="InterPro" id="IPR004939">
    <property type="entry name" value="APC_su10/DOC_dom"/>
</dbReference>
<keyword evidence="9" id="KW-1185">Reference proteome</keyword>
<dbReference type="PROSITE" id="PS51284">
    <property type="entry name" value="DOC"/>
    <property type="match status" value="1"/>
</dbReference>
<feature type="compositionally biased region" description="Basic and acidic residues" evidence="6">
    <location>
        <begin position="20"/>
        <end position="30"/>
    </location>
</feature>
<evidence type="ECO:0000256" key="3">
    <source>
        <dbReference type="ARBA" id="ARBA00022776"/>
    </source>
</evidence>
<dbReference type="STRING" id="40998.A0A2P7ZU85"/>
<dbReference type="GO" id="GO:0070979">
    <property type="term" value="P:protein K11-linked ubiquitination"/>
    <property type="evidence" value="ECO:0007669"/>
    <property type="project" value="TreeGrafter"/>
</dbReference>
<evidence type="ECO:0000313" key="8">
    <source>
        <dbReference type="EMBL" id="PSK51771.1"/>
    </source>
</evidence>
<keyword evidence="3" id="KW-0498">Mitosis</keyword>
<dbReference type="InterPro" id="IPR016901">
    <property type="entry name" value="APC10/Doc1"/>
</dbReference>
<dbReference type="OrthoDB" id="24948at2759"/>
<dbReference type="GO" id="GO:0031145">
    <property type="term" value="P:anaphase-promoting complex-dependent catabolic process"/>
    <property type="evidence" value="ECO:0007669"/>
    <property type="project" value="InterPro"/>
</dbReference>
<protein>
    <recommendedName>
        <fullName evidence="7">DOC domain-containing protein</fullName>
    </recommendedName>
</protein>
<dbReference type="GO" id="GO:0005680">
    <property type="term" value="C:anaphase-promoting complex"/>
    <property type="evidence" value="ECO:0007669"/>
    <property type="project" value="InterPro"/>
</dbReference>
<dbReference type="CDD" id="cd08366">
    <property type="entry name" value="APC10"/>
    <property type="match status" value="1"/>
</dbReference>
<evidence type="ECO:0000256" key="1">
    <source>
        <dbReference type="ARBA" id="ARBA00006762"/>
    </source>
</evidence>
<dbReference type="InterPro" id="IPR008979">
    <property type="entry name" value="Galactose-bd-like_sf"/>
</dbReference>
<accession>A0A2P7ZU85</accession>
<dbReference type="Proteomes" id="UP000243723">
    <property type="component" value="Unassembled WGS sequence"/>
</dbReference>
<dbReference type="EMBL" id="NHZQ01000121">
    <property type="protein sequence ID" value="PSK51771.1"/>
    <property type="molecule type" value="Genomic_DNA"/>
</dbReference>
<dbReference type="PANTHER" id="PTHR12936">
    <property type="entry name" value="ANAPHASE-PROMOTING COMPLEX 10"/>
    <property type="match status" value="1"/>
</dbReference>
<gene>
    <name evidence="8" type="ORF">B9Z65_3038</name>
</gene>
<comment type="caution">
    <text evidence="8">The sequence shown here is derived from an EMBL/GenBank/DDBJ whole genome shotgun (WGS) entry which is preliminary data.</text>
</comment>
<feature type="region of interest" description="Disordered" evidence="6">
    <location>
        <begin position="201"/>
        <end position="239"/>
    </location>
</feature>
<keyword evidence="5" id="KW-0131">Cell cycle</keyword>
<feature type="compositionally biased region" description="Basic and acidic residues" evidence="6">
    <location>
        <begin position="208"/>
        <end position="219"/>
    </location>
</feature>
<dbReference type="GO" id="GO:0051301">
    <property type="term" value="P:cell division"/>
    <property type="evidence" value="ECO:0007669"/>
    <property type="project" value="UniProtKB-KW"/>
</dbReference>
<feature type="region of interest" description="Disordered" evidence="6">
    <location>
        <begin position="1"/>
        <end position="31"/>
    </location>
</feature>
<dbReference type="Pfam" id="PF03256">
    <property type="entry name" value="ANAPC10"/>
    <property type="match status" value="1"/>
</dbReference>
<evidence type="ECO:0000313" key="9">
    <source>
        <dbReference type="Proteomes" id="UP000243723"/>
    </source>
</evidence>
<keyword evidence="4" id="KW-0833">Ubl conjugation pathway</keyword>
<evidence type="ECO:0000256" key="5">
    <source>
        <dbReference type="ARBA" id="ARBA00023306"/>
    </source>
</evidence>
<sequence>MPHSSDPEDLGDEEEQFEEHEEHEGQEEHVLATALPPKGLKEISSLASWTVSSSKPGSGIAALRSLDMTQFWQSDGPQPHYLTIHFFKLVSIVHMRIFLDFEQDESYTPTKMQFWAGMGVHDLQEFCEMSFEQPKGWIDVDFGKVGPISEVSDLPDGEVDWSARPVLRAFLVQVRIIENHQNGKDTHLRGLQLFAVDPAATQSTRGDISPRKPTSEDRPKRSKAIPIRKAPWMLEPELR</sequence>
<proteinExistence type="inferred from homology"/>
<evidence type="ECO:0000256" key="4">
    <source>
        <dbReference type="ARBA" id="ARBA00022786"/>
    </source>
</evidence>
<comment type="similarity">
    <text evidence="1">Belongs to the APC10 family.</text>
</comment>